<accession>A0A2K9AAW1</accession>
<dbReference type="RefSeq" id="WP_106646432.1">
    <property type="nucleotide sequence ID" value="NZ_BMGO01000002.1"/>
</dbReference>
<dbReference type="InterPro" id="IPR011047">
    <property type="entry name" value="Quinoprotein_ADH-like_sf"/>
</dbReference>
<evidence type="ECO:0000313" key="1">
    <source>
        <dbReference type="EMBL" id="AUD78567.1"/>
    </source>
</evidence>
<proteinExistence type="predicted"/>
<keyword evidence="2" id="KW-1185">Reference proteome</keyword>
<gene>
    <name evidence="1" type="ORF">CW740_04575</name>
</gene>
<evidence type="ECO:0000313" key="2">
    <source>
        <dbReference type="Proteomes" id="UP000232693"/>
    </source>
</evidence>
<dbReference type="InterPro" id="IPR018391">
    <property type="entry name" value="PQQ_b-propeller_rpt"/>
</dbReference>
<protein>
    <submittedName>
        <fullName evidence="1">Uncharacterized protein</fullName>
    </submittedName>
</protein>
<organism evidence="1 2">
    <name type="scientific">Kangiella profundi</name>
    <dbReference type="NCBI Taxonomy" id="1561924"/>
    <lineage>
        <taxon>Bacteria</taxon>
        <taxon>Pseudomonadati</taxon>
        <taxon>Pseudomonadota</taxon>
        <taxon>Gammaproteobacteria</taxon>
        <taxon>Kangiellales</taxon>
        <taxon>Kangiellaceae</taxon>
        <taxon>Kangiella</taxon>
    </lineage>
</organism>
<sequence length="1059" mass="115075">MKKFISQLLKGALLGLYVATPFAFTTAHADDTEVYFLDGNSLALPKPKIMIGLDYSSAMNGGGLLDQLKSALNKLANDPTVSEKVDLGLTLIGKGPGNKGPEAAVVYPTIAFDAPTSPTFEEVVDSLSLSSTISGNTPTVQGMSEIARYFTGGLPKYETGETHPRAIFDGRYTGNNDPGCTNAMVVLARGQINGNEWPGDVASIVPESYCGGDCDDSDLVRYMREVLNVQTYSIDPGATGRNAANLDNWAREGGTQQAIDYDASTPCEAEGGLCQILRDIIEQVAAQGTSFVQAGVTVSQQNRLNHDNHLYFAQFQADNIARWPGNLKKYKISGGNLVDQPGDLAVNPNTGLFNEERDDITNQITSSWSIWSDAADGNQVELGGAAAELDQFLESQPDPYFPQYNTYVDWTRTLYTDINGALSSVKDSTGKADFLMDGATDEEFQDIKDRTLGFSRKDVAIQLDAPLTYTDPDTGTTVTVAETQYVIEDVAQSERLVGDPLHSVPKVVQYNDYDDSTDDKSVVFMGTNLGYLHAIDISNGSELWSYIPYDMLGKMKEFLVDVPIDGNSFLHNYGLDGEIFIAHADSNGNTRIDLADNPATEEVETAEKALLFIGMRRGGNNYYVLDISTPNQPKYLFKIEGGSSGFETLGQTWSTPLVTNIEDASQPNGVRTVVIFGGGYDTAVDQLFDHDGDGNKDHDLTGTDFDGSEFNGTVSKGNDVFIYDINSKSVLWKLSEALPTLHSQLSAVPANIRAISLNNDTTVDHLYVSDVDGQIFRLDIFEDETDGFKITGGQIFDANYGVLTEKDKARFFYAPSVAFIPRPNGNSFVAVAVGTGYRPHPLNTTIQDHFFMLRDTGVLQETPTYDLITFKSGETDGDLLDVTDKVNPTNSPDIVAAQEPADPTAEAKDGWYIKMTGLQIATTNPDGSVSTKDYQGEKVISEARILFGKIVFTSYVPTYDFGTVICSPVVGSGKLYGVNLIDGTSFFDEFNRTIDLISDGIPPMFQLLYTSGANTSGGDDAAFIGLVGNEVIDDAFTEALTKGYDGVIRVNWRKKPDDE</sequence>
<dbReference type="KEGG" id="kpd:CW740_04575"/>
<name>A0A2K9AAW1_9GAMM</name>
<dbReference type="Gene3D" id="2.130.10.10">
    <property type="entry name" value="YVTN repeat-like/Quinoprotein amine dehydrogenase"/>
    <property type="match status" value="1"/>
</dbReference>
<dbReference type="SMART" id="SM00564">
    <property type="entry name" value="PQQ"/>
    <property type="match status" value="1"/>
</dbReference>
<dbReference type="PROSITE" id="PS50234">
    <property type="entry name" value="VWFA"/>
    <property type="match status" value="1"/>
</dbReference>
<dbReference type="InterPro" id="IPR002035">
    <property type="entry name" value="VWF_A"/>
</dbReference>
<reference evidence="1 2" key="1">
    <citation type="submission" date="2017-12" db="EMBL/GenBank/DDBJ databases">
        <title>Kangiella profundi FT102 completed genome.</title>
        <authorList>
            <person name="Xu J."/>
            <person name="Wang J."/>
            <person name="Lu Y."/>
        </authorList>
    </citation>
    <scope>NUCLEOTIDE SEQUENCE [LARGE SCALE GENOMIC DNA]</scope>
    <source>
        <strain evidence="1 2">FT102</strain>
    </source>
</reference>
<dbReference type="Proteomes" id="UP000232693">
    <property type="component" value="Chromosome"/>
</dbReference>
<dbReference type="AlphaFoldDB" id="A0A2K9AAW1"/>
<dbReference type="SUPFAM" id="SSF50998">
    <property type="entry name" value="Quinoprotein alcohol dehydrogenase-like"/>
    <property type="match status" value="1"/>
</dbReference>
<dbReference type="EMBL" id="CP025120">
    <property type="protein sequence ID" value="AUD78567.1"/>
    <property type="molecule type" value="Genomic_DNA"/>
</dbReference>
<dbReference type="OrthoDB" id="7156875at2"/>
<dbReference type="InterPro" id="IPR015943">
    <property type="entry name" value="WD40/YVTN_repeat-like_dom_sf"/>
</dbReference>